<feature type="domain" description="CID" evidence="6">
    <location>
        <begin position="2"/>
        <end position="142"/>
    </location>
</feature>
<dbReference type="GO" id="GO:0003723">
    <property type="term" value="F:RNA binding"/>
    <property type="evidence" value="ECO:0007669"/>
    <property type="project" value="UniProtKB-UniRule"/>
</dbReference>
<evidence type="ECO:0000259" key="6">
    <source>
        <dbReference type="PROSITE" id="PS51391"/>
    </source>
</evidence>
<feature type="region of interest" description="Disordered" evidence="4">
    <location>
        <begin position="1266"/>
        <end position="1294"/>
    </location>
</feature>
<evidence type="ECO:0000256" key="3">
    <source>
        <dbReference type="SAM" id="Coils"/>
    </source>
</evidence>
<feature type="compositionally biased region" description="Basic and acidic residues" evidence="4">
    <location>
        <begin position="424"/>
        <end position="434"/>
    </location>
</feature>
<dbReference type="InterPro" id="IPR012677">
    <property type="entry name" value="Nucleotide-bd_a/b_plait_sf"/>
</dbReference>
<sequence>MGDMEIVRQFNSELSTIYETKPPISKAKVASVTRLAVKAIKYYKHVVQSIEKFAQKCRQEYKVPALYVMDSVIRQSRHQFGAEKDVYGPRFAKNIKPTFQHIFRCTPEEQGKVIKVLNLWQKNGIYAPEVIQPLLNLPSTLVEGNELLPATETVNASAVEVPENQATLAMTNPGSTSLEEQQQEHLRQIQLLQQKLQEQQRINEQQQQQLRQQQLLPPGVVTVPQETQPQQQTEGSTSAMAESQRSSIPPTVVGQQQPKFQLQPEVYAQIQALTGMNIRMPQTNKSAAPDSLISSSQALLPQGNGDDSLQPNQITRFADGSNFGPSRSMPAWVPNEMDPGTQLGPQSGEERRPTLIDDFDYGDDDDDAARIAEQRRHLMEEERRLSQETRPLLGDLQGEFQSTFRPVGESHDRHPDPAGPFGRRSPDMHSRERSPGYYHRSRSPRRRSRSPRWRDRSPRRRSRSPHGRDRERDRERDRDRGRNRERDRDWYKDRDSDRERDKERGRGSDREVEKRKDWIPAPKKETLSVCSTTIWVGHLAKTVMRENLQETFETKKFTVSSIDMVPPRGCAYVVMAERQEALKVLVTLKNERLHGNYLKLAWAPGKGVKGREYKEYFDTEQGVTFIPWSKLGTNVDLQTLSEGSWIDPETVPPGHQNTMKEGSEAGSADTNTIKDDKDLGNMSQEELMKLAAAQAATDEKSTEQPQAVNAIGQAPPHVRPPGPHMFPGHPPLIPPPMLMQHPFPGAHLPPNMVPPGAPPPLMTGVPPPNIGGPSLHQFNPTRPPTVGALKGPPGPSSNVSRPQEGGQFQSENSRFPPSGVPQDSSQFPPKDEDGHHQARPHEVNQFPPHHPSRPQERGQHPSHNPVRPQDGPPFPHHPGRFPDSHFPPVHHGPHPFQHRPHHIRMPHFHPGGPRFPHDLPSLVPTGGPMRPPDFGPSGPNPWGPGPGPMRGPPPHGIPPPGWPEGRLPEDAHNSEAPEEWNEQQKKEGEDHTEEINTANQDKTMDIPNEERDRRPRKEHEDRDRERPRDRDRGRDRDDRDRRERDDRGRGRDWDDRFRDRGRDRDRVRDRERDRDRERGRDRDRDRDDRRRERDEHRSHRDVNGEMDASRNGSRRRSRFEPLEQKPDPTELEAGERNSNEIKEASVDGPSALPQNLEVESRGEEGEIVDGNDKEVFENVNALKDNEDGSFPNDCETLNVPQNNDENIPKDIGNVNIPQDIDAMSIPTDVDIESIPKDDDVINTHMEIAPENGPKVMENVDTSQGFYEQNSSKETVNLLNSDTKTDDELEQANSS</sequence>
<dbReference type="SMART" id="SM00582">
    <property type="entry name" value="RPR"/>
    <property type="match status" value="1"/>
</dbReference>
<evidence type="ECO:0000256" key="2">
    <source>
        <dbReference type="PROSITE-ProRule" id="PRU00176"/>
    </source>
</evidence>
<dbReference type="Gene3D" id="1.25.40.90">
    <property type="match status" value="1"/>
</dbReference>
<dbReference type="SUPFAM" id="SSF54928">
    <property type="entry name" value="RNA-binding domain, RBD"/>
    <property type="match status" value="1"/>
</dbReference>
<feature type="compositionally biased region" description="Polar residues" evidence="4">
    <location>
        <begin position="796"/>
        <end position="827"/>
    </location>
</feature>
<dbReference type="SMART" id="SM00360">
    <property type="entry name" value="RRM"/>
    <property type="match status" value="1"/>
</dbReference>
<dbReference type="InterPro" id="IPR006569">
    <property type="entry name" value="CID_dom"/>
</dbReference>
<dbReference type="Gene3D" id="3.30.70.330">
    <property type="match status" value="1"/>
</dbReference>
<feature type="compositionally biased region" description="Basic residues" evidence="4">
    <location>
        <begin position="891"/>
        <end position="907"/>
    </location>
</feature>
<feature type="compositionally biased region" description="Basic residues" evidence="4">
    <location>
        <begin position="439"/>
        <end position="465"/>
    </location>
</feature>
<feature type="domain" description="RRM" evidence="5">
    <location>
        <begin position="532"/>
        <end position="605"/>
    </location>
</feature>
<feature type="compositionally biased region" description="Acidic residues" evidence="4">
    <location>
        <begin position="1284"/>
        <end position="1294"/>
    </location>
</feature>
<accession>A0AAU9WQ61</accession>
<feature type="coiled-coil region" evidence="3">
    <location>
        <begin position="175"/>
        <end position="216"/>
    </location>
</feature>
<feature type="region of interest" description="Disordered" evidence="4">
    <location>
        <begin position="224"/>
        <end position="257"/>
    </location>
</feature>
<feature type="compositionally biased region" description="Polar residues" evidence="4">
    <location>
        <begin position="239"/>
        <end position="257"/>
    </location>
</feature>
<gene>
    <name evidence="7" type="ORF">PMEA_00008764</name>
</gene>
<feature type="region of interest" description="Disordered" evidence="4">
    <location>
        <begin position="404"/>
        <end position="516"/>
    </location>
</feature>
<evidence type="ECO:0008006" key="9">
    <source>
        <dbReference type="Google" id="ProtNLM"/>
    </source>
</evidence>
<evidence type="ECO:0000259" key="5">
    <source>
        <dbReference type="PROSITE" id="PS50102"/>
    </source>
</evidence>
<evidence type="ECO:0000313" key="8">
    <source>
        <dbReference type="Proteomes" id="UP001159428"/>
    </source>
</evidence>
<feature type="compositionally biased region" description="Pro residues" evidence="4">
    <location>
        <begin position="929"/>
        <end position="962"/>
    </location>
</feature>
<feature type="compositionally biased region" description="Basic and acidic residues" evidence="4">
    <location>
        <begin position="1158"/>
        <end position="1176"/>
    </location>
</feature>
<evidence type="ECO:0000256" key="1">
    <source>
        <dbReference type="ARBA" id="ARBA00022884"/>
    </source>
</evidence>
<dbReference type="EMBL" id="CALNXJ010000018">
    <property type="protein sequence ID" value="CAH3121672.1"/>
    <property type="molecule type" value="Genomic_DNA"/>
</dbReference>
<dbReference type="SUPFAM" id="SSF48464">
    <property type="entry name" value="ENTH/VHS domain"/>
    <property type="match status" value="1"/>
</dbReference>
<evidence type="ECO:0000256" key="4">
    <source>
        <dbReference type="SAM" id="MobiDB-lite"/>
    </source>
</evidence>
<proteinExistence type="predicted"/>
<dbReference type="InterPro" id="IPR008942">
    <property type="entry name" value="ENTH_VHS"/>
</dbReference>
<keyword evidence="8" id="KW-1185">Reference proteome</keyword>
<dbReference type="InterPro" id="IPR051485">
    <property type="entry name" value="SR-CTD_assoc_factor"/>
</dbReference>
<dbReference type="PROSITE" id="PS51391">
    <property type="entry name" value="CID"/>
    <property type="match status" value="1"/>
</dbReference>
<feature type="compositionally biased region" description="Pro residues" evidence="4">
    <location>
        <begin position="751"/>
        <end position="770"/>
    </location>
</feature>
<organism evidence="7 8">
    <name type="scientific">Pocillopora meandrina</name>
    <dbReference type="NCBI Taxonomy" id="46732"/>
    <lineage>
        <taxon>Eukaryota</taxon>
        <taxon>Metazoa</taxon>
        <taxon>Cnidaria</taxon>
        <taxon>Anthozoa</taxon>
        <taxon>Hexacorallia</taxon>
        <taxon>Scleractinia</taxon>
        <taxon>Astrocoeniina</taxon>
        <taxon>Pocilloporidae</taxon>
        <taxon>Pocillopora</taxon>
    </lineage>
</organism>
<keyword evidence="1 2" id="KW-0694">RNA-binding</keyword>
<dbReference type="PANTHER" id="PTHR23140">
    <property type="entry name" value="RNA PROCESSING PROTEIN LD23810P"/>
    <property type="match status" value="1"/>
</dbReference>
<dbReference type="GO" id="GO:0005634">
    <property type="term" value="C:nucleus"/>
    <property type="evidence" value="ECO:0007669"/>
    <property type="project" value="TreeGrafter"/>
</dbReference>
<feature type="compositionally biased region" description="Low complexity" evidence="4">
    <location>
        <begin position="224"/>
        <end position="238"/>
    </location>
</feature>
<keyword evidence="3" id="KW-0175">Coiled coil</keyword>
<feature type="compositionally biased region" description="Basic and acidic residues" evidence="4">
    <location>
        <begin position="466"/>
        <end position="516"/>
    </location>
</feature>
<feature type="region of interest" description="Disordered" evidence="4">
    <location>
        <begin position="318"/>
        <end position="365"/>
    </location>
</feature>
<reference evidence="7 8" key="1">
    <citation type="submission" date="2022-05" db="EMBL/GenBank/DDBJ databases">
        <authorList>
            <consortium name="Genoscope - CEA"/>
            <person name="William W."/>
        </authorList>
    </citation>
    <scope>NUCLEOTIDE SEQUENCE [LARGE SCALE GENOMIC DNA]</scope>
</reference>
<dbReference type="Proteomes" id="UP001159428">
    <property type="component" value="Unassembled WGS sequence"/>
</dbReference>
<feature type="region of interest" description="Disordered" evidence="4">
    <location>
        <begin position="644"/>
        <end position="678"/>
    </location>
</feature>
<evidence type="ECO:0000313" key="7">
    <source>
        <dbReference type="EMBL" id="CAH3121672.1"/>
    </source>
</evidence>
<dbReference type="InterPro" id="IPR000504">
    <property type="entry name" value="RRM_dom"/>
</dbReference>
<dbReference type="FunFam" id="1.25.40.90:FF:000004">
    <property type="entry name" value="splicing factor, arginine/serine-rich 15"/>
    <property type="match status" value="1"/>
</dbReference>
<dbReference type="Pfam" id="PF04818">
    <property type="entry name" value="CID"/>
    <property type="match status" value="1"/>
</dbReference>
<protein>
    <recommendedName>
        <fullName evidence="9">Splicing factor, arginine/serine-rich 15</fullName>
    </recommendedName>
</protein>
<feature type="compositionally biased region" description="Basic and acidic residues" evidence="4">
    <location>
        <begin position="966"/>
        <end position="975"/>
    </location>
</feature>
<dbReference type="CDD" id="cd16983">
    <property type="entry name" value="CID_SCAF8_like"/>
    <property type="match status" value="1"/>
</dbReference>
<name>A0AAU9WQ61_9CNID</name>
<dbReference type="InterPro" id="IPR035979">
    <property type="entry name" value="RBD_domain_sf"/>
</dbReference>
<feature type="region of interest" description="Disordered" evidence="4">
    <location>
        <begin position="749"/>
        <end position="1213"/>
    </location>
</feature>
<feature type="compositionally biased region" description="Basic and acidic residues" evidence="4">
    <location>
        <begin position="829"/>
        <end position="842"/>
    </location>
</feature>
<feature type="compositionally biased region" description="Basic and acidic residues" evidence="4">
    <location>
        <begin position="1118"/>
        <end position="1145"/>
    </location>
</feature>
<dbReference type="PANTHER" id="PTHR23140:SF4">
    <property type="entry name" value="PROTEIN CBR-NRD-1"/>
    <property type="match status" value="1"/>
</dbReference>
<comment type="caution">
    <text evidence="7">The sequence shown here is derived from an EMBL/GenBank/DDBJ whole genome shotgun (WGS) entry which is preliminary data.</text>
</comment>
<dbReference type="PROSITE" id="PS50102">
    <property type="entry name" value="RRM"/>
    <property type="match status" value="1"/>
</dbReference>
<feature type="compositionally biased region" description="Basic and acidic residues" evidence="4">
    <location>
        <begin position="1002"/>
        <end position="1103"/>
    </location>
</feature>
<feature type="compositionally biased region" description="Polar residues" evidence="4">
    <location>
        <begin position="1266"/>
        <end position="1281"/>
    </location>
</feature>